<dbReference type="PROSITE" id="PS50071">
    <property type="entry name" value="HOMEOBOX_2"/>
    <property type="match status" value="1"/>
</dbReference>
<dbReference type="InterPro" id="IPR001356">
    <property type="entry name" value="HD"/>
</dbReference>
<dbReference type="GO" id="GO:0003677">
    <property type="term" value="F:DNA binding"/>
    <property type="evidence" value="ECO:0007669"/>
    <property type="project" value="UniProtKB-UniRule"/>
</dbReference>
<evidence type="ECO:0000256" key="7">
    <source>
        <dbReference type="RuleBase" id="RU000682"/>
    </source>
</evidence>
<feature type="DNA-binding region" description="Homeobox" evidence="6">
    <location>
        <begin position="196"/>
        <end position="255"/>
    </location>
</feature>
<sequence length="289" mass="32048">MDGNLSGFRNEACRISSGCSGGLPSGLRGPFMQVPTEGERLLQGNGDNGSLLHKQSPTGHFSRPDCRFIQPTGPTSSPVGNESTPLTGFCVDQTKSMRSNQTGSLHCPSVELTPNPYQDAAHRMGLTTTGHQMRYPGSPAQMYNAAAAAGQTASQYAPHLSYINYPSYANPAAGYPFGMADPHAPGWMFTLAAFPRRTKRRPYSKLQIFELEKEFKAQQYLTRDRRARLSQSLSLSERQVKIWFQNRRMKQKKLDERERQKANSSSKKGPASSSSGDDHEIKEREDTIR</sequence>
<evidence type="ECO:0000256" key="8">
    <source>
        <dbReference type="SAM" id="MobiDB-lite"/>
    </source>
</evidence>
<evidence type="ECO:0000256" key="3">
    <source>
        <dbReference type="ARBA" id="ARBA00023125"/>
    </source>
</evidence>
<keyword evidence="3 6" id="KW-0238">DNA-binding</keyword>
<feature type="compositionally biased region" description="Basic and acidic residues" evidence="8">
    <location>
        <begin position="252"/>
        <end position="261"/>
    </location>
</feature>
<dbReference type="SMART" id="SM00389">
    <property type="entry name" value="HOX"/>
    <property type="match status" value="1"/>
</dbReference>
<comment type="subcellular location">
    <subcellularLocation>
        <location evidence="1 6 7">Nucleus</location>
    </subcellularLocation>
</comment>
<feature type="region of interest" description="Disordered" evidence="8">
    <location>
        <begin position="246"/>
        <end position="289"/>
    </location>
</feature>
<accession>A0A0B6VJ20</accession>
<dbReference type="CDD" id="cd00086">
    <property type="entry name" value="homeodomain"/>
    <property type="match status" value="1"/>
</dbReference>
<keyword evidence="4 6" id="KW-0371">Homeobox</keyword>
<proteinExistence type="evidence at transcript level"/>
<name>A0A0B6VJ20_STIJA</name>
<dbReference type="AlphaFoldDB" id="A0A0B6VJ20"/>
<dbReference type="PANTHER" id="PTHR45874:SF8">
    <property type="entry name" value="PROTEIN CBG23031"/>
    <property type="match status" value="1"/>
</dbReference>
<dbReference type="GO" id="GO:0000981">
    <property type="term" value="F:DNA-binding transcription factor activity, RNA polymerase II-specific"/>
    <property type="evidence" value="ECO:0007669"/>
    <property type="project" value="InterPro"/>
</dbReference>
<evidence type="ECO:0000256" key="1">
    <source>
        <dbReference type="ARBA" id="ARBA00004123"/>
    </source>
</evidence>
<dbReference type="Gene3D" id="1.10.10.60">
    <property type="entry name" value="Homeodomain-like"/>
    <property type="match status" value="1"/>
</dbReference>
<evidence type="ECO:0000256" key="4">
    <source>
        <dbReference type="ARBA" id="ARBA00023155"/>
    </source>
</evidence>
<dbReference type="EMBL" id="LC016615">
    <property type="protein sequence ID" value="BAQ21629.1"/>
    <property type="molecule type" value="mRNA"/>
</dbReference>
<evidence type="ECO:0000313" key="10">
    <source>
        <dbReference type="EMBL" id="BAQ21629.1"/>
    </source>
</evidence>
<dbReference type="SUPFAM" id="SSF46689">
    <property type="entry name" value="Homeodomain-like"/>
    <property type="match status" value="1"/>
</dbReference>
<evidence type="ECO:0000256" key="6">
    <source>
        <dbReference type="PROSITE-ProRule" id="PRU00108"/>
    </source>
</evidence>
<dbReference type="InterPro" id="IPR009057">
    <property type="entry name" value="Homeodomain-like_sf"/>
</dbReference>
<feature type="region of interest" description="Disordered" evidence="8">
    <location>
        <begin position="68"/>
        <end position="87"/>
    </location>
</feature>
<keyword evidence="5 6" id="KW-0539">Nucleus</keyword>
<evidence type="ECO:0000259" key="9">
    <source>
        <dbReference type="PROSITE" id="PS50071"/>
    </source>
</evidence>
<dbReference type="PANTHER" id="PTHR45874">
    <property type="entry name" value="HOMEOBOX PROTEIN ABDOMINAL-B"/>
    <property type="match status" value="1"/>
</dbReference>
<reference evidence="10" key="1">
    <citation type="submission" date="2014-12" db="EMBL/GenBank/DDBJ databases">
        <title>Patterning of the anteroposterior body axis displayed in the expression of Hox genes in sea cucumber Apostichopus japonicus.</title>
        <authorList>
            <person name="Kikuchi M."/>
            <person name="Omori A."/>
            <person name="Kurokawa D."/>
            <person name="Akasaka K."/>
        </authorList>
    </citation>
    <scope>NUCLEOTIDE SEQUENCE</scope>
</reference>
<gene>
    <name evidence="10" type="primary">13c</name>
    <name evidence="10" type="synonym">Hox11</name>
</gene>
<dbReference type="InterPro" id="IPR017970">
    <property type="entry name" value="Homeobox_CS"/>
</dbReference>
<dbReference type="PRINTS" id="PR00024">
    <property type="entry name" value="HOMEOBOX"/>
</dbReference>
<dbReference type="InterPro" id="IPR020479">
    <property type="entry name" value="HD_metazoa"/>
</dbReference>
<feature type="compositionally biased region" description="Low complexity" evidence="8">
    <location>
        <begin position="264"/>
        <end position="275"/>
    </location>
</feature>
<dbReference type="GO" id="GO:0005634">
    <property type="term" value="C:nucleus"/>
    <property type="evidence" value="ECO:0007669"/>
    <property type="project" value="UniProtKB-SubCell"/>
</dbReference>
<dbReference type="PROSITE" id="PS00027">
    <property type="entry name" value="HOMEOBOX_1"/>
    <property type="match status" value="1"/>
</dbReference>
<dbReference type="Pfam" id="PF00046">
    <property type="entry name" value="Homeodomain"/>
    <property type="match status" value="1"/>
</dbReference>
<evidence type="ECO:0000256" key="5">
    <source>
        <dbReference type="ARBA" id="ARBA00023242"/>
    </source>
</evidence>
<feature type="domain" description="Homeobox" evidence="9">
    <location>
        <begin position="194"/>
        <end position="254"/>
    </location>
</feature>
<organism evidence="10">
    <name type="scientific">Stichopus japonicus</name>
    <name type="common">Sea cucumber</name>
    <dbReference type="NCBI Taxonomy" id="307972"/>
    <lineage>
        <taxon>Eukaryota</taxon>
        <taxon>Metazoa</taxon>
        <taxon>Echinodermata</taxon>
        <taxon>Eleutherozoa</taxon>
        <taxon>Echinozoa</taxon>
        <taxon>Holothuroidea</taxon>
        <taxon>Aspidochirotacea</taxon>
        <taxon>Aspidochirotida</taxon>
        <taxon>Stichopodidae</taxon>
        <taxon>Apostichopus</taxon>
    </lineage>
</organism>
<feature type="compositionally biased region" description="Basic and acidic residues" evidence="8">
    <location>
        <begin position="276"/>
        <end position="289"/>
    </location>
</feature>
<evidence type="ECO:0000256" key="2">
    <source>
        <dbReference type="ARBA" id="ARBA00006317"/>
    </source>
</evidence>
<protein>
    <submittedName>
        <fullName evidence="10">Homeodomain containing transcription factor Hox11/13c</fullName>
    </submittedName>
</protein>
<dbReference type="InterPro" id="IPR046333">
    <property type="entry name" value="HXA10/ABDB-like"/>
</dbReference>
<feature type="compositionally biased region" description="Polar residues" evidence="8">
    <location>
        <begin position="72"/>
        <end position="86"/>
    </location>
</feature>
<comment type="similarity">
    <text evidence="2">Belongs to the Abd-B homeobox family.</text>
</comment>